<gene>
    <name evidence="1" type="ORF">RFI_35248</name>
</gene>
<organism evidence="1 2">
    <name type="scientific">Reticulomyxa filosa</name>
    <dbReference type="NCBI Taxonomy" id="46433"/>
    <lineage>
        <taxon>Eukaryota</taxon>
        <taxon>Sar</taxon>
        <taxon>Rhizaria</taxon>
        <taxon>Retaria</taxon>
        <taxon>Foraminifera</taxon>
        <taxon>Monothalamids</taxon>
        <taxon>Reticulomyxidae</taxon>
        <taxon>Reticulomyxa</taxon>
    </lineage>
</organism>
<dbReference type="EMBL" id="ASPP01036474">
    <property type="protein sequence ID" value="ETO02188.1"/>
    <property type="molecule type" value="Genomic_DNA"/>
</dbReference>
<evidence type="ECO:0000313" key="1">
    <source>
        <dbReference type="EMBL" id="ETO02188.1"/>
    </source>
</evidence>
<dbReference type="Proteomes" id="UP000023152">
    <property type="component" value="Unassembled WGS sequence"/>
</dbReference>
<proteinExistence type="predicted"/>
<dbReference type="AlphaFoldDB" id="X6LJP9"/>
<comment type="caution">
    <text evidence="1">The sequence shown here is derived from an EMBL/GenBank/DDBJ whole genome shotgun (WGS) entry which is preliminary data.</text>
</comment>
<reference evidence="1 2" key="1">
    <citation type="journal article" date="2013" name="Curr. Biol.">
        <title>The Genome of the Foraminiferan Reticulomyxa filosa.</title>
        <authorList>
            <person name="Glockner G."/>
            <person name="Hulsmann N."/>
            <person name="Schleicher M."/>
            <person name="Noegel A.A."/>
            <person name="Eichinger L."/>
            <person name="Gallinger C."/>
            <person name="Pawlowski J."/>
            <person name="Sierra R."/>
            <person name="Euteneuer U."/>
            <person name="Pillet L."/>
            <person name="Moustafa A."/>
            <person name="Platzer M."/>
            <person name="Groth M."/>
            <person name="Szafranski K."/>
            <person name="Schliwa M."/>
        </authorList>
    </citation>
    <scope>NUCLEOTIDE SEQUENCE [LARGE SCALE GENOMIC DNA]</scope>
</reference>
<keyword evidence="2" id="KW-1185">Reference proteome</keyword>
<protein>
    <submittedName>
        <fullName evidence="1">Uncharacterized protein</fullName>
    </submittedName>
</protein>
<sequence length="160" mass="19167">MSKLEIPDIGLKQWLLNWNIDDEKVHELEGNTIRIKCEKDNIPKSEVSANGNSTTSVYVCFLRSDLIIGDNIKKKKKKKIEHEKKTNKDWLKEGKLVMYPKDFKLELEKVLQDNTTILEPPEQRGRHHFWPGLLSEQERRDIFWTLLKYRKTKKNFFFFF</sequence>
<evidence type="ECO:0000313" key="2">
    <source>
        <dbReference type="Proteomes" id="UP000023152"/>
    </source>
</evidence>
<accession>X6LJP9</accession>
<name>X6LJP9_RETFI</name>